<evidence type="ECO:0000256" key="1">
    <source>
        <dbReference type="SAM" id="MobiDB-lite"/>
    </source>
</evidence>
<organism evidence="2 3">
    <name type="scientific">Streptomyces toxytricini</name>
    <name type="common">Actinomyces toxytricini</name>
    <dbReference type="NCBI Taxonomy" id="67369"/>
    <lineage>
        <taxon>Bacteria</taxon>
        <taxon>Bacillati</taxon>
        <taxon>Actinomycetota</taxon>
        <taxon>Actinomycetes</taxon>
        <taxon>Kitasatosporales</taxon>
        <taxon>Streptomycetaceae</taxon>
        <taxon>Streptomyces</taxon>
    </lineage>
</organism>
<sequence length="147" mass="16227">MEIVEPEAAGDPEYRFNGSTMGYAKATMARLGMLSYEEAPDPRPEDFGLTPEDLRDPGGGRSPEALAAYTAAWRDWQAERPTGIPHYKIGEGNDGWLVTPAEIRAALAAFEAQPDAAKAGTMAEEPRWDEWIDYLRRAAEHGGFRVE</sequence>
<feature type="compositionally biased region" description="Basic and acidic residues" evidence="1">
    <location>
        <begin position="40"/>
        <end position="58"/>
    </location>
</feature>
<name>A0ABW8EEY6_STRT5</name>
<reference evidence="2 3" key="1">
    <citation type="submission" date="2024-10" db="EMBL/GenBank/DDBJ databases">
        <title>The Natural Products Discovery Center: Release of the First 8490 Sequenced Strains for Exploring Actinobacteria Biosynthetic Diversity.</title>
        <authorList>
            <person name="Kalkreuter E."/>
            <person name="Kautsar S.A."/>
            <person name="Yang D."/>
            <person name="Bader C.D."/>
            <person name="Teijaro C.N."/>
            <person name="Fluegel L."/>
            <person name="Davis C.M."/>
            <person name="Simpson J.R."/>
            <person name="Lauterbach L."/>
            <person name="Steele A.D."/>
            <person name="Gui C."/>
            <person name="Meng S."/>
            <person name="Li G."/>
            <person name="Viehrig K."/>
            <person name="Ye F."/>
            <person name="Su P."/>
            <person name="Kiefer A.F."/>
            <person name="Nichols A."/>
            <person name="Cepeda A.J."/>
            <person name="Yan W."/>
            <person name="Fan B."/>
            <person name="Jiang Y."/>
            <person name="Adhikari A."/>
            <person name="Zheng C.-J."/>
            <person name="Schuster L."/>
            <person name="Cowan T.M."/>
            <person name="Smanski M.J."/>
            <person name="Chevrette M.G."/>
            <person name="De Carvalho L.P.S."/>
            <person name="Shen B."/>
        </authorList>
    </citation>
    <scope>NUCLEOTIDE SEQUENCE [LARGE SCALE GENOMIC DNA]</scope>
    <source>
        <strain evidence="2 3">NPDC087220</strain>
    </source>
</reference>
<dbReference type="RefSeq" id="WP_402380012.1">
    <property type="nucleotide sequence ID" value="NZ_JBIUYY010000004.1"/>
</dbReference>
<evidence type="ECO:0000313" key="2">
    <source>
        <dbReference type="EMBL" id="MFJ2821814.1"/>
    </source>
</evidence>
<proteinExistence type="predicted"/>
<dbReference type="EMBL" id="JBIUYY010000004">
    <property type="protein sequence ID" value="MFJ2821814.1"/>
    <property type="molecule type" value="Genomic_DNA"/>
</dbReference>
<protein>
    <submittedName>
        <fullName evidence="2">Uncharacterized protein</fullName>
    </submittedName>
</protein>
<comment type="caution">
    <text evidence="2">The sequence shown here is derived from an EMBL/GenBank/DDBJ whole genome shotgun (WGS) entry which is preliminary data.</text>
</comment>
<evidence type="ECO:0000313" key="3">
    <source>
        <dbReference type="Proteomes" id="UP001617351"/>
    </source>
</evidence>
<keyword evidence="3" id="KW-1185">Reference proteome</keyword>
<accession>A0ABW8EEY6</accession>
<feature type="region of interest" description="Disordered" evidence="1">
    <location>
        <begin position="38"/>
        <end position="63"/>
    </location>
</feature>
<gene>
    <name evidence="2" type="ORF">ACIO7M_11925</name>
</gene>
<dbReference type="Proteomes" id="UP001617351">
    <property type="component" value="Unassembled WGS sequence"/>
</dbReference>